<dbReference type="PRINTS" id="PR00081">
    <property type="entry name" value="GDHRDH"/>
</dbReference>
<dbReference type="Proteomes" id="UP000479293">
    <property type="component" value="Unassembled WGS sequence"/>
</dbReference>
<evidence type="ECO:0000256" key="1">
    <source>
        <dbReference type="ARBA" id="ARBA00006484"/>
    </source>
</evidence>
<name>A0A7C9FZM4_9BACT</name>
<dbReference type="FunFam" id="3.40.50.720:FF:000084">
    <property type="entry name" value="Short-chain dehydrogenase reductase"/>
    <property type="match status" value="1"/>
</dbReference>
<protein>
    <submittedName>
        <fullName evidence="3">SDR family oxidoreductase</fullName>
    </submittedName>
</protein>
<comment type="similarity">
    <text evidence="1">Belongs to the short-chain dehydrogenases/reductases (SDR) family.</text>
</comment>
<evidence type="ECO:0000313" key="4">
    <source>
        <dbReference type="Proteomes" id="UP000479293"/>
    </source>
</evidence>
<dbReference type="InterPro" id="IPR002347">
    <property type="entry name" value="SDR_fam"/>
</dbReference>
<dbReference type="PRINTS" id="PR00080">
    <property type="entry name" value="SDRFAMILY"/>
</dbReference>
<dbReference type="SUPFAM" id="SSF51735">
    <property type="entry name" value="NAD(P)-binding Rossmann-fold domains"/>
    <property type="match status" value="1"/>
</dbReference>
<dbReference type="RefSeq" id="WP_152762246.1">
    <property type="nucleotide sequence ID" value="NZ_WHLY01000002.1"/>
</dbReference>
<dbReference type="Pfam" id="PF13561">
    <property type="entry name" value="adh_short_C2"/>
    <property type="match status" value="1"/>
</dbReference>
<evidence type="ECO:0000313" key="3">
    <source>
        <dbReference type="EMBL" id="MPR35308.1"/>
    </source>
</evidence>
<keyword evidence="4" id="KW-1185">Reference proteome</keyword>
<keyword evidence="2" id="KW-0560">Oxidoreductase</keyword>
<comment type="caution">
    <text evidence="3">The sequence shown here is derived from an EMBL/GenBank/DDBJ whole genome shotgun (WGS) entry which is preliminary data.</text>
</comment>
<dbReference type="EMBL" id="WHLY01000002">
    <property type="protein sequence ID" value="MPR35308.1"/>
    <property type="molecule type" value="Genomic_DNA"/>
</dbReference>
<dbReference type="AlphaFoldDB" id="A0A7C9FZM4"/>
<dbReference type="InterPro" id="IPR036291">
    <property type="entry name" value="NAD(P)-bd_dom_sf"/>
</dbReference>
<gene>
    <name evidence="3" type="ORF">GBK04_18625</name>
</gene>
<dbReference type="GO" id="GO:0016616">
    <property type="term" value="F:oxidoreductase activity, acting on the CH-OH group of donors, NAD or NADP as acceptor"/>
    <property type="evidence" value="ECO:0007669"/>
    <property type="project" value="TreeGrafter"/>
</dbReference>
<dbReference type="Gene3D" id="3.40.50.720">
    <property type="entry name" value="NAD(P)-binding Rossmann-like Domain"/>
    <property type="match status" value="1"/>
</dbReference>
<organism evidence="3 4">
    <name type="scientific">Salmonirosea aquatica</name>
    <dbReference type="NCBI Taxonomy" id="2654236"/>
    <lineage>
        <taxon>Bacteria</taxon>
        <taxon>Pseudomonadati</taxon>
        <taxon>Bacteroidota</taxon>
        <taxon>Cytophagia</taxon>
        <taxon>Cytophagales</taxon>
        <taxon>Spirosomataceae</taxon>
        <taxon>Salmonirosea</taxon>
    </lineage>
</organism>
<evidence type="ECO:0000256" key="2">
    <source>
        <dbReference type="ARBA" id="ARBA00023002"/>
    </source>
</evidence>
<proteinExistence type="inferred from homology"/>
<sequence length="270" mass="28312">MTDKLFADQVAIVTGAAQGIGFEIARQLALQGAGVVLNDLHGALAEEAASSIQKEGGRCVAVAGDASDEEVIAEMVQQSVEHFGKLTIAVANAGITLFGDFFEYPAADLRRVLETNLVGSFLLAQAAARQMRHQDSGGQRTGGRILLMSSVVGHQAHEYLAAYAMTKAGLEMLAKNLVLELSPHNITINAVAPGATLTERTLQEDPTYAKVWSAITPTGRPAIREDIAHAALFLLSPLSGHITGQSLVVDGGWTSVSPLPDLSGMNEGGT</sequence>
<accession>A0A7C9FZM4</accession>
<dbReference type="CDD" id="cd05233">
    <property type="entry name" value="SDR_c"/>
    <property type="match status" value="1"/>
</dbReference>
<dbReference type="PANTHER" id="PTHR42760:SF133">
    <property type="entry name" value="3-OXOACYL-[ACYL-CARRIER-PROTEIN] REDUCTASE"/>
    <property type="match status" value="1"/>
</dbReference>
<reference evidence="3 4" key="1">
    <citation type="submission" date="2019-10" db="EMBL/GenBank/DDBJ databases">
        <title>Draft Genome Sequence of Cytophagaceae sp. SJW1-29.</title>
        <authorList>
            <person name="Choi A."/>
        </authorList>
    </citation>
    <scope>NUCLEOTIDE SEQUENCE [LARGE SCALE GENOMIC DNA]</scope>
    <source>
        <strain evidence="3 4">SJW1-29</strain>
    </source>
</reference>
<dbReference type="PANTHER" id="PTHR42760">
    <property type="entry name" value="SHORT-CHAIN DEHYDROGENASES/REDUCTASES FAMILY MEMBER"/>
    <property type="match status" value="1"/>
</dbReference>